<reference evidence="1 2" key="1">
    <citation type="submission" date="2021-03" db="EMBL/GenBank/DDBJ databases">
        <title>Sequencing the genomes of 1000 actinobacteria strains.</title>
        <authorList>
            <person name="Klenk H.-P."/>
        </authorList>
    </citation>
    <scope>NUCLEOTIDE SEQUENCE [LARGE SCALE GENOMIC DNA]</scope>
    <source>
        <strain evidence="1 2">DSM 45256</strain>
    </source>
</reference>
<dbReference type="Proteomes" id="UP001519295">
    <property type="component" value="Unassembled WGS sequence"/>
</dbReference>
<evidence type="ECO:0000313" key="2">
    <source>
        <dbReference type="Proteomes" id="UP001519295"/>
    </source>
</evidence>
<protein>
    <submittedName>
        <fullName evidence="1">Uncharacterized protein</fullName>
    </submittedName>
</protein>
<dbReference type="RefSeq" id="WP_210026271.1">
    <property type="nucleotide sequence ID" value="NZ_JAGINU010000001.1"/>
</dbReference>
<name>A0ABS4VQR4_9PSEU</name>
<keyword evidence="2" id="KW-1185">Reference proteome</keyword>
<evidence type="ECO:0000313" key="1">
    <source>
        <dbReference type="EMBL" id="MBP2366250.1"/>
    </source>
</evidence>
<dbReference type="EMBL" id="JAGINU010000001">
    <property type="protein sequence ID" value="MBP2366250.1"/>
    <property type="molecule type" value="Genomic_DNA"/>
</dbReference>
<comment type="caution">
    <text evidence="1">The sequence shown here is derived from an EMBL/GenBank/DDBJ whole genome shotgun (WGS) entry which is preliminary data.</text>
</comment>
<gene>
    <name evidence="1" type="ORF">JOF36_001946</name>
</gene>
<accession>A0ABS4VQR4</accession>
<organism evidence="1 2">
    <name type="scientific">Pseudonocardia parietis</name>
    <dbReference type="NCBI Taxonomy" id="570936"/>
    <lineage>
        <taxon>Bacteria</taxon>
        <taxon>Bacillati</taxon>
        <taxon>Actinomycetota</taxon>
        <taxon>Actinomycetes</taxon>
        <taxon>Pseudonocardiales</taxon>
        <taxon>Pseudonocardiaceae</taxon>
        <taxon>Pseudonocardia</taxon>
    </lineage>
</organism>
<sequence length="69" mass="7660">MDNPYDAPAGTDSAWLDQLVDLHVLTVHGDQDAAAAATRWLDHDTQAREVWNQVESTCERVRALEEPSA</sequence>
<proteinExistence type="predicted"/>